<evidence type="ECO:0000256" key="1">
    <source>
        <dbReference type="SAM" id="MobiDB-lite"/>
    </source>
</evidence>
<protein>
    <submittedName>
        <fullName evidence="2">Uncharacterized protein</fullName>
    </submittedName>
</protein>
<dbReference type="Proteomes" id="UP001054889">
    <property type="component" value="Unassembled WGS sequence"/>
</dbReference>
<dbReference type="EMBL" id="BQKI01000084">
    <property type="protein sequence ID" value="GJN32890.1"/>
    <property type="molecule type" value="Genomic_DNA"/>
</dbReference>
<reference evidence="2" key="1">
    <citation type="journal article" date="2018" name="DNA Res.">
        <title>Multiple hybrid de novo genome assembly of finger millet, an orphan allotetraploid crop.</title>
        <authorList>
            <person name="Hatakeyama M."/>
            <person name="Aluri S."/>
            <person name="Balachadran M.T."/>
            <person name="Sivarajan S.R."/>
            <person name="Patrignani A."/>
            <person name="Gruter S."/>
            <person name="Poveda L."/>
            <person name="Shimizu-Inatsugi R."/>
            <person name="Baeten J."/>
            <person name="Francoijs K.J."/>
            <person name="Nataraja K.N."/>
            <person name="Reddy Y.A.N."/>
            <person name="Phadnis S."/>
            <person name="Ravikumar R.L."/>
            <person name="Schlapbach R."/>
            <person name="Sreeman S.M."/>
            <person name="Shimizu K.K."/>
        </authorList>
    </citation>
    <scope>NUCLEOTIDE SEQUENCE</scope>
</reference>
<reference evidence="2" key="2">
    <citation type="submission" date="2021-12" db="EMBL/GenBank/DDBJ databases">
        <title>Resequencing data analysis of finger millet.</title>
        <authorList>
            <person name="Hatakeyama M."/>
            <person name="Aluri S."/>
            <person name="Balachadran M.T."/>
            <person name="Sivarajan S.R."/>
            <person name="Poveda L."/>
            <person name="Shimizu-Inatsugi R."/>
            <person name="Schlapbach R."/>
            <person name="Sreeman S.M."/>
            <person name="Shimizu K.K."/>
        </authorList>
    </citation>
    <scope>NUCLEOTIDE SEQUENCE</scope>
</reference>
<evidence type="ECO:0000313" key="3">
    <source>
        <dbReference type="Proteomes" id="UP001054889"/>
    </source>
</evidence>
<keyword evidence="3" id="KW-1185">Reference proteome</keyword>
<gene>
    <name evidence="2" type="primary">gb21431</name>
    <name evidence="2" type="ORF">PR202_gb21431</name>
</gene>
<sequence length="105" mass="11344">MAASRARFTDAARSPMYDLKSNSVVAEAAAVATMAERSAGRWGGGGRPGHRGRRGDGEERGKVDVRGGQRVEGHGHGWRNGFGLGGGVKKWRDWRWPREVAISLS</sequence>
<feature type="region of interest" description="Disordered" evidence="1">
    <location>
        <begin position="35"/>
        <end position="79"/>
    </location>
</feature>
<dbReference type="AlphaFoldDB" id="A0AAV5FEQ8"/>
<organism evidence="2 3">
    <name type="scientific">Eleusine coracana subsp. coracana</name>
    <dbReference type="NCBI Taxonomy" id="191504"/>
    <lineage>
        <taxon>Eukaryota</taxon>
        <taxon>Viridiplantae</taxon>
        <taxon>Streptophyta</taxon>
        <taxon>Embryophyta</taxon>
        <taxon>Tracheophyta</taxon>
        <taxon>Spermatophyta</taxon>
        <taxon>Magnoliopsida</taxon>
        <taxon>Liliopsida</taxon>
        <taxon>Poales</taxon>
        <taxon>Poaceae</taxon>
        <taxon>PACMAD clade</taxon>
        <taxon>Chloridoideae</taxon>
        <taxon>Cynodonteae</taxon>
        <taxon>Eleusininae</taxon>
        <taxon>Eleusine</taxon>
    </lineage>
</organism>
<comment type="caution">
    <text evidence="2">The sequence shown here is derived from an EMBL/GenBank/DDBJ whole genome shotgun (WGS) entry which is preliminary data.</text>
</comment>
<name>A0AAV5FEQ8_ELECO</name>
<accession>A0AAV5FEQ8</accession>
<proteinExistence type="predicted"/>
<feature type="compositionally biased region" description="Basic and acidic residues" evidence="1">
    <location>
        <begin position="54"/>
        <end position="75"/>
    </location>
</feature>
<evidence type="ECO:0000313" key="2">
    <source>
        <dbReference type="EMBL" id="GJN32890.1"/>
    </source>
</evidence>